<dbReference type="InterPro" id="IPR037284">
    <property type="entry name" value="SUF_FeS_clus_asmbl_SufBD_sf"/>
</dbReference>
<dbReference type="EMBL" id="CAEZYW010000089">
    <property type="protein sequence ID" value="CAB4739849.1"/>
    <property type="molecule type" value="Genomic_DNA"/>
</dbReference>
<accession>A0A6J6T076</accession>
<organism evidence="2">
    <name type="scientific">freshwater metagenome</name>
    <dbReference type="NCBI Taxonomy" id="449393"/>
    <lineage>
        <taxon>unclassified sequences</taxon>
        <taxon>metagenomes</taxon>
        <taxon>ecological metagenomes</taxon>
    </lineage>
</organism>
<dbReference type="InterPro" id="IPR000825">
    <property type="entry name" value="SUF_FeS_clus_asmbl_SufBD_core"/>
</dbReference>
<reference evidence="2" key="1">
    <citation type="submission" date="2020-05" db="EMBL/GenBank/DDBJ databases">
        <authorList>
            <person name="Chiriac C."/>
            <person name="Salcher M."/>
            <person name="Ghai R."/>
            <person name="Kavagutti S V."/>
        </authorList>
    </citation>
    <scope>NUCLEOTIDE SEQUENCE</scope>
</reference>
<dbReference type="PANTHER" id="PTHR43575:SF1">
    <property type="entry name" value="PROTEIN ABCI7, CHLOROPLASTIC"/>
    <property type="match status" value="1"/>
</dbReference>
<name>A0A6J6T076_9ZZZZ</name>
<proteinExistence type="predicted"/>
<dbReference type="InterPro" id="IPR055346">
    <property type="entry name" value="Fe-S_cluster_assembly_SufBD"/>
</dbReference>
<protein>
    <submittedName>
        <fullName evidence="2">Unannotated protein</fullName>
    </submittedName>
</protein>
<sequence length="373" mass="39822">MTIAPPHDLAPRVASFDADSFGMPTGRELEWRFAPLEVMRPFFEPIDGAGTVTAVSTSELVVNSAIATASSTWVPTDRTAAVARAGARSAVTVNVPRDANLVDPIVIRLDAGAEFAYQHVEINAGAFSTAKIVIEAHTGADVSGAIVVNVADGADLTLLIVVDGPKTHRLIAHIPATIGRDARFTACTVTLGGRAVRLLPSVHYAGPGGRAELLGVFLAEGEQYLEQRIFVEHEQPHCTSNVIYKGALSGAHAHTVWIGDVLVRREAIGTETYEMNRNLLLSDGPRADSVPNLELETGDVVSAGHASATGRFDDEQLFYLQSRGIPADLARQLVVRGFFADVVGRLGLPEWRDDVMQRISARLGMADEGASDD</sequence>
<gene>
    <name evidence="2" type="ORF">UFOPK2786_00712</name>
</gene>
<evidence type="ECO:0000313" key="2">
    <source>
        <dbReference type="EMBL" id="CAB4739849.1"/>
    </source>
</evidence>
<feature type="domain" description="SUF system FeS cluster assembly SufBD core" evidence="1">
    <location>
        <begin position="111"/>
        <end position="338"/>
    </location>
</feature>
<dbReference type="SUPFAM" id="SSF101960">
    <property type="entry name" value="Stabilizer of iron transporter SufD"/>
    <property type="match status" value="1"/>
</dbReference>
<dbReference type="Pfam" id="PF01458">
    <property type="entry name" value="SUFBD_core"/>
    <property type="match status" value="1"/>
</dbReference>
<dbReference type="AlphaFoldDB" id="A0A6J6T076"/>
<evidence type="ECO:0000259" key="1">
    <source>
        <dbReference type="Pfam" id="PF01458"/>
    </source>
</evidence>
<dbReference type="PANTHER" id="PTHR43575">
    <property type="entry name" value="PROTEIN ABCI7, CHLOROPLASTIC"/>
    <property type="match status" value="1"/>
</dbReference>
<dbReference type="GO" id="GO:0016226">
    <property type="term" value="P:iron-sulfur cluster assembly"/>
    <property type="evidence" value="ECO:0007669"/>
    <property type="project" value="InterPro"/>
</dbReference>